<name>A0A2J6S3Y4_HYAVF</name>
<dbReference type="GO" id="GO:0032259">
    <property type="term" value="P:methylation"/>
    <property type="evidence" value="ECO:0007669"/>
    <property type="project" value="UniProtKB-KW"/>
</dbReference>
<dbReference type="EMBL" id="KZ613940">
    <property type="protein sequence ID" value="PMD45486.1"/>
    <property type="molecule type" value="Genomic_DNA"/>
</dbReference>
<dbReference type="AlphaFoldDB" id="A0A2J6S3Y4"/>
<dbReference type="GO" id="GO:0008168">
    <property type="term" value="F:methyltransferase activity"/>
    <property type="evidence" value="ECO:0007669"/>
    <property type="project" value="UniProtKB-KW"/>
</dbReference>
<dbReference type="STRING" id="1149755.A0A2J6S3Y4"/>
<dbReference type="OrthoDB" id="2013972at2759"/>
<feature type="compositionally biased region" description="Polar residues" evidence="1">
    <location>
        <begin position="28"/>
        <end position="44"/>
    </location>
</feature>
<reference evidence="2 3" key="1">
    <citation type="submission" date="2016-04" db="EMBL/GenBank/DDBJ databases">
        <title>A degradative enzymes factory behind the ericoid mycorrhizal symbiosis.</title>
        <authorList>
            <consortium name="DOE Joint Genome Institute"/>
            <person name="Martino E."/>
            <person name="Morin E."/>
            <person name="Grelet G."/>
            <person name="Kuo A."/>
            <person name="Kohler A."/>
            <person name="Daghino S."/>
            <person name="Barry K."/>
            <person name="Choi C."/>
            <person name="Cichocki N."/>
            <person name="Clum A."/>
            <person name="Copeland A."/>
            <person name="Hainaut M."/>
            <person name="Haridas S."/>
            <person name="Labutti K."/>
            <person name="Lindquist E."/>
            <person name="Lipzen A."/>
            <person name="Khouja H.-R."/>
            <person name="Murat C."/>
            <person name="Ohm R."/>
            <person name="Olson A."/>
            <person name="Spatafora J."/>
            <person name="Veneault-Fourrey C."/>
            <person name="Henrissat B."/>
            <person name="Grigoriev I."/>
            <person name="Martin F."/>
            <person name="Perotto S."/>
        </authorList>
    </citation>
    <scope>NUCLEOTIDE SEQUENCE [LARGE SCALE GENOMIC DNA]</scope>
    <source>
        <strain evidence="2 3">F</strain>
    </source>
</reference>
<dbReference type="PANTHER" id="PTHR43591">
    <property type="entry name" value="METHYLTRANSFERASE"/>
    <property type="match status" value="1"/>
</dbReference>
<evidence type="ECO:0000256" key="1">
    <source>
        <dbReference type="SAM" id="MobiDB-lite"/>
    </source>
</evidence>
<keyword evidence="2" id="KW-0489">Methyltransferase</keyword>
<dbReference type="Gene3D" id="3.40.50.150">
    <property type="entry name" value="Vaccinia Virus protein VP39"/>
    <property type="match status" value="1"/>
</dbReference>
<dbReference type="SUPFAM" id="SSF53335">
    <property type="entry name" value="S-adenosyl-L-methionine-dependent methyltransferases"/>
    <property type="match status" value="1"/>
</dbReference>
<evidence type="ECO:0000313" key="3">
    <source>
        <dbReference type="Proteomes" id="UP000235786"/>
    </source>
</evidence>
<keyword evidence="3" id="KW-1185">Reference proteome</keyword>
<dbReference type="InterPro" id="IPR029063">
    <property type="entry name" value="SAM-dependent_MTases_sf"/>
</dbReference>
<evidence type="ECO:0000313" key="2">
    <source>
        <dbReference type="EMBL" id="PMD45486.1"/>
    </source>
</evidence>
<feature type="region of interest" description="Disordered" evidence="1">
    <location>
        <begin position="1"/>
        <end position="68"/>
    </location>
</feature>
<organism evidence="2 3">
    <name type="scientific">Hyaloscypha variabilis (strain UAMH 11265 / GT02V1 / F)</name>
    <name type="common">Meliniomyces variabilis</name>
    <dbReference type="NCBI Taxonomy" id="1149755"/>
    <lineage>
        <taxon>Eukaryota</taxon>
        <taxon>Fungi</taxon>
        <taxon>Dikarya</taxon>
        <taxon>Ascomycota</taxon>
        <taxon>Pezizomycotina</taxon>
        <taxon>Leotiomycetes</taxon>
        <taxon>Helotiales</taxon>
        <taxon>Hyaloscyphaceae</taxon>
        <taxon>Hyaloscypha</taxon>
        <taxon>Hyaloscypha variabilis</taxon>
    </lineage>
</organism>
<sequence length="397" mass="43825">MMTSPATIDKDSSATNELQPETVPIANPTPSDSAALNAEHTSATAKLEPVQPSTSERPGTTSTADGASVTVLPAEPVHGLDVDNNEDGDSAVKDVENVSSTASVRSSVYDYIEENGRRYHKYKEGQYLLPNDEAEQERLDIQHNLMLLALDGKLHVAPIEDMAGGLHNVLDVATGTGNWAIDFANAYPSVNVVGTDLSPMHPEYIPENCRFEINDAEDDWLFSIPFDYIHGRALITCFRSHHTVFTHAFKALRPCGYLELQDCDLPLRFIDDSGNGTALELWSQRFMAGGAALGKDLTRGRRYKKILEEIGFVDVVEKRTQFPIGTWAVGKKMKTLGAWMRMDLLSGLQAMSMAIMTRGLGMTSEEVEKHLVDVRLEIESNKLHAYFPVVLVYGRKP</sequence>
<keyword evidence="2" id="KW-0808">Transferase</keyword>
<feature type="compositionally biased region" description="Polar residues" evidence="1">
    <location>
        <begin position="51"/>
        <end position="65"/>
    </location>
</feature>
<dbReference type="Pfam" id="PF13489">
    <property type="entry name" value="Methyltransf_23"/>
    <property type="match status" value="1"/>
</dbReference>
<accession>A0A2J6S3Y4</accession>
<dbReference type="CDD" id="cd02440">
    <property type="entry name" value="AdoMet_MTases"/>
    <property type="match status" value="1"/>
</dbReference>
<protein>
    <submittedName>
        <fullName evidence="2">S-adenosyl-L-methionine-dependent methyltransferase</fullName>
    </submittedName>
</protein>
<gene>
    <name evidence="2" type="ORF">L207DRAFT_452521</name>
</gene>
<dbReference type="PANTHER" id="PTHR43591:SF102">
    <property type="entry name" value="S-ADENOSYL-L-METHIONINE-DEPENDENT METHYLTRANSFERASE"/>
    <property type="match status" value="1"/>
</dbReference>
<dbReference type="Proteomes" id="UP000235786">
    <property type="component" value="Unassembled WGS sequence"/>
</dbReference>
<proteinExistence type="predicted"/>